<organism evidence="1 2">
    <name type="scientific">Parasphingorhabdus marina DSM 22363</name>
    <dbReference type="NCBI Taxonomy" id="1123272"/>
    <lineage>
        <taxon>Bacteria</taxon>
        <taxon>Pseudomonadati</taxon>
        <taxon>Pseudomonadota</taxon>
        <taxon>Alphaproteobacteria</taxon>
        <taxon>Sphingomonadales</taxon>
        <taxon>Sphingomonadaceae</taxon>
        <taxon>Parasphingorhabdus</taxon>
    </lineage>
</organism>
<dbReference type="STRING" id="1123272.SAMN02745824_3441"/>
<sequence length="55" mass="6035">MSGKTVLMENLKRILAELDRHDQKMAAIRVAEAIALLEDLPDAATKGQEKDDSPS</sequence>
<dbReference type="EMBL" id="FSQW01000002">
    <property type="protein sequence ID" value="SIO22854.1"/>
    <property type="molecule type" value="Genomic_DNA"/>
</dbReference>
<name>A0A1N6HSR2_9SPHN</name>
<dbReference type="Proteomes" id="UP000185192">
    <property type="component" value="Unassembled WGS sequence"/>
</dbReference>
<evidence type="ECO:0000313" key="2">
    <source>
        <dbReference type="Proteomes" id="UP000185192"/>
    </source>
</evidence>
<proteinExistence type="predicted"/>
<protein>
    <submittedName>
        <fullName evidence="1">Uncharacterized protein</fullName>
    </submittedName>
</protein>
<dbReference type="RefSeq" id="WP_159437138.1">
    <property type="nucleotide sequence ID" value="NZ_FSQW01000002.1"/>
</dbReference>
<gene>
    <name evidence="1" type="ORF">SAMN02745824_3441</name>
</gene>
<dbReference type="AlphaFoldDB" id="A0A1N6HSR2"/>
<evidence type="ECO:0000313" key="1">
    <source>
        <dbReference type="EMBL" id="SIO22854.1"/>
    </source>
</evidence>
<accession>A0A1N6HSR2</accession>
<keyword evidence="2" id="KW-1185">Reference proteome</keyword>
<reference evidence="2" key="1">
    <citation type="submission" date="2016-11" db="EMBL/GenBank/DDBJ databases">
        <authorList>
            <person name="Varghese N."/>
            <person name="Submissions S."/>
        </authorList>
    </citation>
    <scope>NUCLEOTIDE SEQUENCE [LARGE SCALE GENOMIC DNA]</scope>
    <source>
        <strain evidence="2">DSM 22363</strain>
    </source>
</reference>